<evidence type="ECO:0000259" key="2">
    <source>
        <dbReference type="PROSITE" id="PS50835"/>
    </source>
</evidence>
<comment type="caution">
    <text evidence="3">The sequence shown here is derived from an EMBL/GenBank/DDBJ whole genome shotgun (WGS) entry which is preliminary data.</text>
</comment>
<dbReference type="Pfam" id="PF07679">
    <property type="entry name" value="I-set"/>
    <property type="match status" value="1"/>
</dbReference>
<dbReference type="InterPro" id="IPR003598">
    <property type="entry name" value="Ig_sub2"/>
</dbReference>
<dbReference type="GO" id="GO:0017134">
    <property type="term" value="F:fibroblast growth factor binding"/>
    <property type="evidence" value="ECO:0007669"/>
    <property type="project" value="TreeGrafter"/>
</dbReference>
<keyword evidence="3" id="KW-0675">Receptor</keyword>
<name>A0A5C6MJF1_9TELE</name>
<dbReference type="Proteomes" id="UP000324091">
    <property type="component" value="Chromosome 9"/>
</dbReference>
<dbReference type="InterPro" id="IPR052615">
    <property type="entry name" value="FGFRL"/>
</dbReference>
<dbReference type="FunFam" id="2.60.40.10:FF:000593">
    <property type="entry name" value="Fibroblast growth factor receptor-like 1"/>
    <property type="match status" value="1"/>
</dbReference>
<keyword evidence="4" id="KW-1185">Reference proteome</keyword>
<gene>
    <name evidence="3" type="ORF">D4764_09G0003630</name>
</gene>
<organism evidence="3 4">
    <name type="scientific">Takifugu flavidus</name>
    <name type="common">sansaifugu</name>
    <dbReference type="NCBI Taxonomy" id="433684"/>
    <lineage>
        <taxon>Eukaryota</taxon>
        <taxon>Metazoa</taxon>
        <taxon>Chordata</taxon>
        <taxon>Craniata</taxon>
        <taxon>Vertebrata</taxon>
        <taxon>Euteleostomi</taxon>
        <taxon>Actinopterygii</taxon>
        <taxon>Neopterygii</taxon>
        <taxon>Teleostei</taxon>
        <taxon>Neoteleostei</taxon>
        <taxon>Acanthomorphata</taxon>
        <taxon>Eupercaria</taxon>
        <taxon>Tetraodontiformes</taxon>
        <taxon>Tetradontoidea</taxon>
        <taxon>Tetraodontidae</taxon>
        <taxon>Takifugu</taxon>
    </lineage>
</organism>
<dbReference type="PANTHER" id="PTHR19890:SF10">
    <property type="entry name" value="FIBROBLAST GROWTH FACTOR RECEPTOR-LIKE 1"/>
    <property type="match status" value="1"/>
</dbReference>
<feature type="region of interest" description="Disordered" evidence="1">
    <location>
        <begin position="36"/>
        <end position="84"/>
    </location>
</feature>
<dbReference type="InterPro" id="IPR003599">
    <property type="entry name" value="Ig_sub"/>
</dbReference>
<dbReference type="InterPro" id="IPR013098">
    <property type="entry name" value="Ig_I-set"/>
</dbReference>
<dbReference type="AlphaFoldDB" id="A0A5C6MJF1"/>
<dbReference type="SMART" id="SM00409">
    <property type="entry name" value="IG"/>
    <property type="match status" value="1"/>
</dbReference>
<evidence type="ECO:0000313" key="3">
    <source>
        <dbReference type="EMBL" id="TWW55314.1"/>
    </source>
</evidence>
<dbReference type="PROSITE" id="PS50835">
    <property type="entry name" value="IG_LIKE"/>
    <property type="match status" value="1"/>
</dbReference>
<dbReference type="SUPFAM" id="SSF48726">
    <property type="entry name" value="Immunoglobulin"/>
    <property type="match status" value="1"/>
</dbReference>
<evidence type="ECO:0000256" key="1">
    <source>
        <dbReference type="SAM" id="MobiDB-lite"/>
    </source>
</evidence>
<dbReference type="GO" id="GO:0005007">
    <property type="term" value="F:fibroblast growth factor receptor activity"/>
    <property type="evidence" value="ECO:0007669"/>
    <property type="project" value="TreeGrafter"/>
</dbReference>
<dbReference type="PANTHER" id="PTHR19890">
    <property type="entry name" value="FIBROBLAST GROWTH FACTOR RECEPTOR"/>
    <property type="match status" value="1"/>
</dbReference>
<dbReference type="EMBL" id="RHFK02000022">
    <property type="protein sequence ID" value="TWW55314.1"/>
    <property type="molecule type" value="Genomic_DNA"/>
</dbReference>
<evidence type="ECO:0000313" key="4">
    <source>
        <dbReference type="Proteomes" id="UP000324091"/>
    </source>
</evidence>
<dbReference type="SMART" id="SM00408">
    <property type="entry name" value="IGc2"/>
    <property type="match status" value="1"/>
</dbReference>
<dbReference type="GO" id="GO:0005886">
    <property type="term" value="C:plasma membrane"/>
    <property type="evidence" value="ECO:0007669"/>
    <property type="project" value="TreeGrafter"/>
</dbReference>
<dbReference type="InterPro" id="IPR036179">
    <property type="entry name" value="Ig-like_dom_sf"/>
</dbReference>
<dbReference type="InterPro" id="IPR007110">
    <property type="entry name" value="Ig-like_dom"/>
</dbReference>
<dbReference type="Gene3D" id="2.60.40.10">
    <property type="entry name" value="Immunoglobulins"/>
    <property type="match status" value="1"/>
</dbReference>
<proteinExistence type="predicted"/>
<dbReference type="InterPro" id="IPR013783">
    <property type="entry name" value="Ig-like_fold"/>
</dbReference>
<accession>A0A5C6MJF1</accession>
<protein>
    <submittedName>
        <fullName evidence="3">Fibroblast growth factor receptor-like 1</fullName>
    </submittedName>
</protein>
<sequence length="229" mass="25705">MLMVRWKHAGLACCKSHCLGHLESCSRANNNVQLDSADLSESETSVNVEGTKRPKSPSKLSETDEKSLLSSWATEEQEEQDKEEERLLEHFTSVGEGPPRVSERVTHRQNARLGRTMKLPCPVEGDPPPLIMWTKDGRNIHSGWTRFRVMQHALRIKEVETEDAGTYICKATNGFGSVNINYTLIVIGSSDSRNPADASLSVPLQHFKALVPIFHPDLPRFTRSHGFSW</sequence>
<reference evidence="3 4" key="1">
    <citation type="submission" date="2019-04" db="EMBL/GenBank/DDBJ databases">
        <title>Chromosome genome assembly for Takifugu flavidus.</title>
        <authorList>
            <person name="Xiao S."/>
        </authorList>
    </citation>
    <scope>NUCLEOTIDE SEQUENCE [LARGE SCALE GENOMIC DNA]</scope>
    <source>
        <strain evidence="3">HTHZ2018</strain>
        <tissue evidence="3">Muscle</tissue>
    </source>
</reference>
<feature type="domain" description="Ig-like" evidence="2">
    <location>
        <begin position="99"/>
        <end position="185"/>
    </location>
</feature>